<gene>
    <name evidence="2" type="ORF">UT64_C0031G0002</name>
</gene>
<evidence type="ECO:0000259" key="1">
    <source>
        <dbReference type="Pfam" id="PF12674"/>
    </source>
</evidence>
<proteinExistence type="predicted"/>
<evidence type="ECO:0000313" key="2">
    <source>
        <dbReference type="EMBL" id="KKR32517.1"/>
    </source>
</evidence>
<accession>A0A0G0T3V2</accession>
<feature type="domain" description="Putative zinc ribbon" evidence="1">
    <location>
        <begin position="7"/>
        <end position="86"/>
    </location>
</feature>
<dbReference type="Proteomes" id="UP000034137">
    <property type="component" value="Unassembled WGS sequence"/>
</dbReference>
<name>A0A0G0T3V2_9BACT</name>
<dbReference type="EMBL" id="LBXO01000031">
    <property type="protein sequence ID" value="KKR32517.1"/>
    <property type="molecule type" value="Genomic_DNA"/>
</dbReference>
<dbReference type="InterPro" id="IPR025868">
    <property type="entry name" value="Zn_ribbon_dom_put"/>
</dbReference>
<reference evidence="2 3" key="1">
    <citation type="journal article" date="2015" name="Nature">
        <title>rRNA introns, odd ribosomes, and small enigmatic genomes across a large radiation of phyla.</title>
        <authorList>
            <person name="Brown C.T."/>
            <person name="Hug L.A."/>
            <person name="Thomas B.C."/>
            <person name="Sharon I."/>
            <person name="Castelle C.J."/>
            <person name="Singh A."/>
            <person name="Wilkins M.J."/>
            <person name="Williams K.H."/>
            <person name="Banfield J.F."/>
        </authorList>
    </citation>
    <scope>NUCLEOTIDE SEQUENCE [LARGE SCALE GENOMIC DNA]</scope>
</reference>
<comment type="caution">
    <text evidence="2">The sequence shown here is derived from an EMBL/GenBank/DDBJ whole genome shotgun (WGS) entry which is preliminary data.</text>
</comment>
<organism evidence="2 3">
    <name type="scientific">Candidatus Falkowbacteria bacterium GW2011_GWF2_39_8</name>
    <dbReference type="NCBI Taxonomy" id="1618642"/>
    <lineage>
        <taxon>Bacteria</taxon>
        <taxon>Candidatus Falkowiibacteriota</taxon>
    </lineage>
</organism>
<dbReference type="AlphaFoldDB" id="A0A0G0T3V2"/>
<protein>
    <recommendedName>
        <fullName evidence="1">Putative zinc ribbon domain-containing protein</fullName>
    </recommendedName>
</protein>
<dbReference type="Pfam" id="PF12674">
    <property type="entry name" value="Zn_ribbon_2"/>
    <property type="match status" value="1"/>
</dbReference>
<sequence>MEQTYKICQSCAMPLKKDPQGGGTEADGSKSIRYCSYCYQNGAFLAPDWSVTQMQEFCKTKLKEMGMPGFIAGFLTKGISKLERWKSN</sequence>
<evidence type="ECO:0000313" key="3">
    <source>
        <dbReference type="Proteomes" id="UP000034137"/>
    </source>
</evidence>